<dbReference type="GO" id="GO:0000470">
    <property type="term" value="P:maturation of LSU-rRNA"/>
    <property type="evidence" value="ECO:0007669"/>
    <property type="project" value="TreeGrafter"/>
</dbReference>
<dbReference type="GO" id="GO:0000460">
    <property type="term" value="P:maturation of 5.8S rRNA"/>
    <property type="evidence" value="ECO:0007669"/>
    <property type="project" value="TreeGrafter"/>
</dbReference>
<comment type="caution">
    <text evidence="2">The sequence shown here is derived from an EMBL/GenBank/DDBJ whole genome shotgun (WGS) entry which is preliminary data.</text>
</comment>
<proteinExistence type="predicted"/>
<dbReference type="GO" id="GO:0030687">
    <property type="term" value="C:preribosome, large subunit precursor"/>
    <property type="evidence" value="ECO:0007669"/>
    <property type="project" value="TreeGrafter"/>
</dbReference>
<dbReference type="PANTHER" id="PTHR15002">
    <property type="entry name" value="RIBOSOMAL BIOGENESIS PROTEIN LAS1L"/>
    <property type="match status" value="1"/>
</dbReference>
<dbReference type="InterPro" id="IPR007174">
    <property type="entry name" value="Las1"/>
</dbReference>
<protein>
    <submittedName>
        <fullName evidence="2">Las1-like-domain-containing protein</fullName>
    </submittedName>
</protein>
<dbReference type="RefSeq" id="XP_046014113.1">
    <property type="nucleotide sequence ID" value="XM_046158575.1"/>
</dbReference>
<feature type="compositionally biased region" description="Low complexity" evidence="1">
    <location>
        <begin position="344"/>
        <end position="360"/>
    </location>
</feature>
<dbReference type="AlphaFoldDB" id="A0A9P9BRT8"/>
<dbReference type="Pfam" id="PF04031">
    <property type="entry name" value="Las1"/>
    <property type="match status" value="1"/>
</dbReference>
<organism evidence="2 3">
    <name type="scientific">Microdochium trichocladiopsis</name>
    <dbReference type="NCBI Taxonomy" id="1682393"/>
    <lineage>
        <taxon>Eukaryota</taxon>
        <taxon>Fungi</taxon>
        <taxon>Dikarya</taxon>
        <taxon>Ascomycota</taxon>
        <taxon>Pezizomycotina</taxon>
        <taxon>Sordariomycetes</taxon>
        <taxon>Xylariomycetidae</taxon>
        <taxon>Xylariales</taxon>
        <taxon>Microdochiaceae</taxon>
        <taxon>Microdochium</taxon>
    </lineage>
</organism>
<dbReference type="Proteomes" id="UP000756346">
    <property type="component" value="Unassembled WGS sequence"/>
</dbReference>
<dbReference type="PANTHER" id="PTHR15002:SF0">
    <property type="entry name" value="RIBOSOMAL BIOGENESIS PROTEIN LAS1L"/>
    <property type="match status" value="1"/>
</dbReference>
<dbReference type="GO" id="GO:0090730">
    <property type="term" value="C:Las1 complex"/>
    <property type="evidence" value="ECO:0007669"/>
    <property type="project" value="InterPro"/>
</dbReference>
<dbReference type="GO" id="GO:0004519">
    <property type="term" value="F:endonuclease activity"/>
    <property type="evidence" value="ECO:0007669"/>
    <property type="project" value="InterPro"/>
</dbReference>
<dbReference type="EMBL" id="JAGTJQ010000004">
    <property type="protein sequence ID" value="KAH7033281.1"/>
    <property type="molecule type" value="Genomic_DNA"/>
</dbReference>
<sequence length="378" mass="41412">MVQYIVTPWRDHNELITARTQLYPGGGPPSDDTPDNLPWAAVYASSATRPTDQQRSEDDGLSSAVSRVEADQRLAVGRVQMWAHRGNCPHLVESTGLLVAVVLDDVDQSRRRRQQQRERLAASAQASSLSLSDFAVRAAYATAFSRFVTGLLDSQQDKQKKQSMYSLAKTIGLPATFVELRHQATHEQLPSLLKLRSAAKKALSWIWDFYWKGLPPADPSRGEMLQDGDRVGFPLLAGVTAGGDSRDEGSAELQLGTVLPVMSCEQVLLAYLQGKLDEATARHQLAQYDAAFIVKTTDDIGNSTKDIRTMTRALRLVGDMIEGTCPLITNRPPTSAGDASSSLGGEAARGGQQQQQQRSRGWVRRSKESWKPKPIGTV</sequence>
<keyword evidence="3" id="KW-1185">Reference proteome</keyword>
<feature type="region of interest" description="Disordered" evidence="1">
    <location>
        <begin position="325"/>
        <end position="378"/>
    </location>
</feature>
<dbReference type="OrthoDB" id="10263222at2759"/>
<name>A0A9P9BRT8_9PEZI</name>
<evidence type="ECO:0000313" key="3">
    <source>
        <dbReference type="Proteomes" id="UP000756346"/>
    </source>
</evidence>
<dbReference type="GeneID" id="70188121"/>
<reference evidence="2" key="1">
    <citation type="journal article" date="2021" name="Nat. Commun.">
        <title>Genetic determinants of endophytism in the Arabidopsis root mycobiome.</title>
        <authorList>
            <person name="Mesny F."/>
            <person name="Miyauchi S."/>
            <person name="Thiergart T."/>
            <person name="Pickel B."/>
            <person name="Atanasova L."/>
            <person name="Karlsson M."/>
            <person name="Huettel B."/>
            <person name="Barry K.W."/>
            <person name="Haridas S."/>
            <person name="Chen C."/>
            <person name="Bauer D."/>
            <person name="Andreopoulos W."/>
            <person name="Pangilinan J."/>
            <person name="LaButti K."/>
            <person name="Riley R."/>
            <person name="Lipzen A."/>
            <person name="Clum A."/>
            <person name="Drula E."/>
            <person name="Henrissat B."/>
            <person name="Kohler A."/>
            <person name="Grigoriev I.V."/>
            <person name="Martin F.M."/>
            <person name="Hacquard S."/>
        </authorList>
    </citation>
    <scope>NUCLEOTIDE SEQUENCE</scope>
    <source>
        <strain evidence="2">MPI-CAGE-CH-0230</strain>
    </source>
</reference>
<evidence type="ECO:0000256" key="1">
    <source>
        <dbReference type="SAM" id="MobiDB-lite"/>
    </source>
</evidence>
<feature type="region of interest" description="Disordered" evidence="1">
    <location>
        <begin position="46"/>
        <end position="66"/>
    </location>
</feature>
<feature type="compositionally biased region" description="Polar residues" evidence="1">
    <location>
        <begin position="331"/>
        <end position="343"/>
    </location>
</feature>
<evidence type="ECO:0000313" key="2">
    <source>
        <dbReference type="EMBL" id="KAH7033281.1"/>
    </source>
</evidence>
<accession>A0A9P9BRT8</accession>
<gene>
    <name evidence="2" type="ORF">B0I36DRAFT_361968</name>
</gene>